<dbReference type="AlphaFoldDB" id="A0A7U9DVW0"/>
<feature type="region of interest" description="Disordered" evidence="1">
    <location>
        <begin position="40"/>
        <end position="59"/>
    </location>
</feature>
<dbReference type="Proteomes" id="UP000014062">
    <property type="component" value="Chromosome"/>
</dbReference>
<gene>
    <name evidence="2" type="ORF">SLI_5467</name>
</gene>
<organism evidence="2 3">
    <name type="scientific">Streptomyces lividans 1326</name>
    <dbReference type="NCBI Taxonomy" id="1200984"/>
    <lineage>
        <taxon>Bacteria</taxon>
        <taxon>Bacillati</taxon>
        <taxon>Actinomycetota</taxon>
        <taxon>Actinomycetes</taxon>
        <taxon>Kitasatosporales</taxon>
        <taxon>Streptomycetaceae</taxon>
        <taxon>Streptomyces</taxon>
    </lineage>
</organism>
<evidence type="ECO:0000256" key="1">
    <source>
        <dbReference type="SAM" id="MobiDB-lite"/>
    </source>
</evidence>
<dbReference type="EMBL" id="CM001889">
    <property type="protein sequence ID" value="EOY50175.1"/>
    <property type="molecule type" value="Genomic_DNA"/>
</dbReference>
<evidence type="ECO:0000313" key="2">
    <source>
        <dbReference type="EMBL" id="EOY50175.1"/>
    </source>
</evidence>
<sequence length="59" mass="6131">MLSYHWSPPARWWHAASASAGIRVPVRAAQSARSTACGRGTRALGSAPRCRPGAAGWGG</sequence>
<accession>A0A7U9DVW0</accession>
<protein>
    <submittedName>
        <fullName evidence="2">Uncharacterized protein</fullName>
    </submittedName>
</protein>
<name>A0A7U9DVW0_STRLI</name>
<reference evidence="3" key="1">
    <citation type="journal article" date="2013" name="Genome Biol. Evol.">
        <title>The genome sequence of Streptomyces lividans 66 reveals a novel tRNA-dependent peptide biosynthetic system within a metal-related genomic island.</title>
        <authorList>
            <person name="Cruz-Morales P."/>
            <person name="Vijgenboom E."/>
            <person name="Iruegas-Bocardo F."/>
            <person name="Girard G."/>
            <person name="Yanez-Guerra L.A."/>
            <person name="Ramos-Aboites H.E."/>
            <person name="Pernodet J.L."/>
            <person name="Anne J."/>
            <person name="van Wezel G.P."/>
            <person name="Barona-Gomez F."/>
        </authorList>
    </citation>
    <scope>NUCLEOTIDE SEQUENCE [LARGE SCALE GENOMIC DNA]</scope>
    <source>
        <strain evidence="3">1326</strain>
    </source>
</reference>
<evidence type="ECO:0000313" key="3">
    <source>
        <dbReference type="Proteomes" id="UP000014062"/>
    </source>
</evidence>
<proteinExistence type="predicted"/>